<protein>
    <submittedName>
        <fullName evidence="1">Uncharacterized protein</fullName>
    </submittedName>
</protein>
<dbReference type="AlphaFoldDB" id="A0A096XHC4"/>
<reference evidence="1" key="1">
    <citation type="journal article" date="2014" name="PLoS ONE">
        <title>Worldwide Occurrence of Integrative Conjugative Element Encoding Multidrug Resistance Determinants in Epidemic Vibrio cholerae O1.</title>
        <authorList>
            <person name="Marin M.A."/>
            <person name="Fonseca E.L."/>
            <person name="Andrade B.N."/>
            <person name="Cabral A.C."/>
            <person name="Vicente A.C."/>
        </authorList>
    </citation>
    <scope>NUCLEOTIDE SEQUENCE</scope>
    <source>
        <strain evidence="1">VC504</strain>
    </source>
</reference>
<accession>A0A096XHC4</accession>
<evidence type="ECO:0000313" key="1">
    <source>
        <dbReference type="EMBL" id="AHM25119.1"/>
    </source>
</evidence>
<sequence length="37" mass="4081">MTMVMLADFIDIISPIYLSLNGITSNAELNSVGEFLF</sequence>
<proteinExistence type="predicted"/>
<name>A0A096XHC4_VIBCL</name>
<dbReference type="EMBL" id="KC886257">
    <property type="protein sequence ID" value="AHM25119.1"/>
    <property type="molecule type" value="Genomic_DNA"/>
</dbReference>
<organism evidence="1">
    <name type="scientific">Vibrio cholerae</name>
    <dbReference type="NCBI Taxonomy" id="666"/>
    <lineage>
        <taxon>Bacteria</taxon>
        <taxon>Pseudomonadati</taxon>
        <taxon>Pseudomonadota</taxon>
        <taxon>Gammaproteobacteria</taxon>
        <taxon>Vibrionales</taxon>
        <taxon>Vibrionaceae</taxon>
        <taxon>Vibrio</taxon>
    </lineage>
</organism>